<dbReference type="EMBL" id="LT555008">
    <property type="protein sequence ID" value="SAM09366.1"/>
    <property type="molecule type" value="Genomic_DNA"/>
</dbReference>
<evidence type="ECO:0000313" key="1">
    <source>
        <dbReference type="EMBL" id="SAM09366.1"/>
    </source>
</evidence>
<accession>A0A163KAI0</accession>
<reference evidence="1" key="1">
    <citation type="submission" date="2016-04" db="EMBL/GenBank/DDBJ databases">
        <authorList>
            <person name="Evans L.H."/>
            <person name="Alamgir A."/>
            <person name="Owens N."/>
            <person name="Weber N.D."/>
            <person name="Virtaneva K."/>
            <person name="Barbian K."/>
            <person name="Babar A."/>
            <person name="Rosenke K."/>
        </authorList>
    </citation>
    <scope>NUCLEOTIDE SEQUENCE [LARGE SCALE GENOMIC DNA]</scope>
    <source>
        <strain evidence="1">CBS 101.48</strain>
    </source>
</reference>
<protein>
    <submittedName>
        <fullName evidence="1">Uncharacterized protein</fullName>
    </submittedName>
</protein>
<gene>
    <name evidence="1" type="primary">ABSGL_15042.1 scaffold 15162</name>
</gene>
<dbReference type="OrthoDB" id="2263392at2759"/>
<dbReference type="AlphaFoldDB" id="A0A163KAI0"/>
<evidence type="ECO:0000313" key="2">
    <source>
        <dbReference type="Proteomes" id="UP000078561"/>
    </source>
</evidence>
<sequence length="493" mass="56679">MANLLSVIKTGNARFEIISSQYDFTDNLSMNQVLALQKRSQLPVYHFFFDKLPLERPSSRPVPLKLHNMILDYVDVGHIPAALEIMETCLSSGHSPTPTIILILTDILLKRTKMQNKTQRQERTAQLFKAHALLIQILDVFGPGTLAPMWASFTVHERKKFLRSATTIDMDSDAEDDDDNEDQDGNMRHGSRLSRFHDFWQLASYCFSSPIDKLSLNRLGCRLALQVLIQLLESDIQSKRDQRDKLSECLLIQSIPKNAYGGSTQFDRLLDVIFCGLSASTLSHNTHNGYDLLAENKDHAMKLLNMLILLSYCDLDLLETRSLVDQTYLRISGLDLDTLRFVFQAISYPSFVASLCDLYFEDASTRYVRQEHLLYKTRHKFSVEKMKNYIMKTCPQGGNKWTLETICRHASMVMWRWHSHVRTLTYRYDWAITKATMAADVQPRINKTTLNADDVAAWKRHLENMMDSCHGDHEPHRITDINSIVETLKLGLV</sequence>
<dbReference type="Proteomes" id="UP000078561">
    <property type="component" value="Unassembled WGS sequence"/>
</dbReference>
<proteinExistence type="predicted"/>
<dbReference type="InParanoid" id="A0A163KAI0"/>
<keyword evidence="2" id="KW-1185">Reference proteome</keyword>
<name>A0A163KAI0_ABSGL</name>
<organism evidence="1">
    <name type="scientific">Absidia glauca</name>
    <name type="common">Pin mould</name>
    <dbReference type="NCBI Taxonomy" id="4829"/>
    <lineage>
        <taxon>Eukaryota</taxon>
        <taxon>Fungi</taxon>
        <taxon>Fungi incertae sedis</taxon>
        <taxon>Mucoromycota</taxon>
        <taxon>Mucoromycotina</taxon>
        <taxon>Mucoromycetes</taxon>
        <taxon>Mucorales</taxon>
        <taxon>Cunninghamellaceae</taxon>
        <taxon>Absidia</taxon>
    </lineage>
</organism>
<dbReference type="OMA" id="WISKENY"/>